<dbReference type="GO" id="GO:0003700">
    <property type="term" value="F:DNA-binding transcription factor activity"/>
    <property type="evidence" value="ECO:0007669"/>
    <property type="project" value="InterPro"/>
</dbReference>
<proteinExistence type="predicted"/>
<dbReference type="Gene3D" id="1.10.10.60">
    <property type="entry name" value="Homeodomain-like"/>
    <property type="match status" value="1"/>
</dbReference>
<keyword evidence="1" id="KW-0805">Transcription regulation</keyword>
<evidence type="ECO:0000256" key="3">
    <source>
        <dbReference type="ARBA" id="ARBA00023163"/>
    </source>
</evidence>
<dbReference type="AlphaFoldDB" id="A0A7W7H3M7"/>
<evidence type="ECO:0000256" key="2">
    <source>
        <dbReference type="ARBA" id="ARBA00023125"/>
    </source>
</evidence>
<dbReference type="InterPro" id="IPR050204">
    <property type="entry name" value="AraC_XylS_family_regulators"/>
</dbReference>
<sequence length="218" mass="23239">MRRWRYTLAGDVEIARTVGSGALTVGPHFHESVQLTVVTAGERAFRTRTGVVRAAAGRTIVIPALLPHATLPMAPGDDSVNVYLPPELFGDSLGDVPLVVPTGEPSPDPVRSRPPVAPSELVAAVTAGRVDLRQLAARFGISRETVIRRFARETGMTPHAFRVVARLNVARRLLRDGVAPAEAAVLAGFADQSHLGRQFRAAFGATPGDYRVTAVPGR</sequence>
<organism evidence="5 6">
    <name type="scientific">Actinoplanes octamycinicus</name>
    <dbReference type="NCBI Taxonomy" id="135948"/>
    <lineage>
        <taxon>Bacteria</taxon>
        <taxon>Bacillati</taxon>
        <taxon>Actinomycetota</taxon>
        <taxon>Actinomycetes</taxon>
        <taxon>Micromonosporales</taxon>
        <taxon>Micromonosporaceae</taxon>
        <taxon>Actinoplanes</taxon>
    </lineage>
</organism>
<dbReference type="InterPro" id="IPR011051">
    <property type="entry name" value="RmlC_Cupin_sf"/>
</dbReference>
<dbReference type="Gene3D" id="2.60.120.10">
    <property type="entry name" value="Jelly Rolls"/>
    <property type="match status" value="1"/>
</dbReference>
<dbReference type="RefSeq" id="WP_203759194.1">
    <property type="nucleotide sequence ID" value="NZ_BAABFG010000005.1"/>
</dbReference>
<evidence type="ECO:0000313" key="6">
    <source>
        <dbReference type="Proteomes" id="UP000546162"/>
    </source>
</evidence>
<reference evidence="5 6" key="1">
    <citation type="submission" date="2020-08" db="EMBL/GenBank/DDBJ databases">
        <title>Sequencing the genomes of 1000 actinobacteria strains.</title>
        <authorList>
            <person name="Klenk H.-P."/>
        </authorList>
    </citation>
    <scope>NUCLEOTIDE SEQUENCE [LARGE SCALE GENOMIC DNA]</scope>
    <source>
        <strain evidence="5 6">DSM 45809</strain>
    </source>
</reference>
<dbReference type="Pfam" id="PF12833">
    <property type="entry name" value="HTH_18"/>
    <property type="match status" value="1"/>
</dbReference>
<dbReference type="InterPro" id="IPR014710">
    <property type="entry name" value="RmlC-like_jellyroll"/>
</dbReference>
<evidence type="ECO:0000259" key="4">
    <source>
        <dbReference type="PROSITE" id="PS01124"/>
    </source>
</evidence>
<comment type="caution">
    <text evidence="5">The sequence shown here is derived from an EMBL/GenBank/DDBJ whole genome shotgun (WGS) entry which is preliminary data.</text>
</comment>
<protein>
    <submittedName>
        <fullName evidence="5">AraC-like DNA-binding protein</fullName>
    </submittedName>
</protein>
<dbReference type="SMART" id="SM00342">
    <property type="entry name" value="HTH_ARAC"/>
    <property type="match status" value="1"/>
</dbReference>
<evidence type="ECO:0000256" key="1">
    <source>
        <dbReference type="ARBA" id="ARBA00023015"/>
    </source>
</evidence>
<keyword evidence="3" id="KW-0804">Transcription</keyword>
<dbReference type="SUPFAM" id="SSF51182">
    <property type="entry name" value="RmlC-like cupins"/>
    <property type="match status" value="1"/>
</dbReference>
<dbReference type="PANTHER" id="PTHR46796">
    <property type="entry name" value="HTH-TYPE TRANSCRIPTIONAL ACTIVATOR RHAS-RELATED"/>
    <property type="match status" value="1"/>
</dbReference>
<dbReference type="InterPro" id="IPR018060">
    <property type="entry name" value="HTH_AraC"/>
</dbReference>
<dbReference type="Pfam" id="PF02311">
    <property type="entry name" value="AraC_binding"/>
    <property type="match status" value="1"/>
</dbReference>
<dbReference type="InterPro" id="IPR003313">
    <property type="entry name" value="AraC-bd"/>
</dbReference>
<evidence type="ECO:0000313" key="5">
    <source>
        <dbReference type="EMBL" id="MBB4743380.1"/>
    </source>
</evidence>
<keyword evidence="6" id="KW-1185">Reference proteome</keyword>
<dbReference type="SUPFAM" id="SSF46689">
    <property type="entry name" value="Homeodomain-like"/>
    <property type="match status" value="2"/>
</dbReference>
<dbReference type="InterPro" id="IPR009057">
    <property type="entry name" value="Homeodomain-like_sf"/>
</dbReference>
<gene>
    <name evidence="5" type="ORF">BJY16_006839</name>
</gene>
<dbReference type="EMBL" id="JACHNB010000001">
    <property type="protein sequence ID" value="MBB4743380.1"/>
    <property type="molecule type" value="Genomic_DNA"/>
</dbReference>
<dbReference type="Proteomes" id="UP000546162">
    <property type="component" value="Unassembled WGS sequence"/>
</dbReference>
<feature type="domain" description="HTH araC/xylS-type" evidence="4">
    <location>
        <begin position="129"/>
        <end position="213"/>
    </location>
</feature>
<dbReference type="GO" id="GO:0043565">
    <property type="term" value="F:sequence-specific DNA binding"/>
    <property type="evidence" value="ECO:0007669"/>
    <property type="project" value="InterPro"/>
</dbReference>
<keyword evidence="2 5" id="KW-0238">DNA-binding</keyword>
<name>A0A7W7H3M7_9ACTN</name>
<dbReference type="PROSITE" id="PS01124">
    <property type="entry name" value="HTH_ARAC_FAMILY_2"/>
    <property type="match status" value="1"/>
</dbReference>
<accession>A0A7W7H3M7</accession>